<reference evidence="3" key="1">
    <citation type="submission" date="2019-12" db="EMBL/GenBank/DDBJ databases">
        <authorList>
            <person name="Cremers G."/>
        </authorList>
    </citation>
    <scope>NUCLEOTIDE SEQUENCE</scope>
    <source>
        <strain evidence="3">Mbul1</strain>
    </source>
</reference>
<evidence type="ECO:0000313" key="3">
    <source>
        <dbReference type="EMBL" id="CAA2105556.1"/>
    </source>
</evidence>
<dbReference type="PANTHER" id="PTHR46889">
    <property type="entry name" value="TRANSPOSASE INSF FOR INSERTION SEQUENCE IS3B-RELATED"/>
    <property type="match status" value="1"/>
</dbReference>
<sequence>MRFAFIARHRGIWPVAWLCEALDVSRSGFHAWLNRSPSARARQDKVLVTKIDRSFKSSDRTYGARRLWHDVLAEGLSCGLHRVERLMRESGLRARPRRRGLPKDTGERAGGVGQPA</sequence>
<dbReference type="PANTHER" id="PTHR46889:SF4">
    <property type="entry name" value="TRANSPOSASE INSO FOR INSERTION SEQUENCE ELEMENT IS911B-RELATED"/>
    <property type="match status" value="1"/>
</dbReference>
<feature type="domain" description="HTH-like" evidence="2">
    <location>
        <begin position="44"/>
        <end position="99"/>
    </location>
</feature>
<proteinExistence type="predicted"/>
<dbReference type="InterPro" id="IPR050900">
    <property type="entry name" value="Transposase_IS3/IS150/IS904"/>
</dbReference>
<feature type="region of interest" description="Disordered" evidence="1">
    <location>
        <begin position="91"/>
        <end position="116"/>
    </location>
</feature>
<name>A0A679JA36_9HYPH</name>
<dbReference type="AlphaFoldDB" id="A0A679JA36"/>
<organism evidence="3">
    <name type="scientific">Methylobacterium bullatum</name>
    <dbReference type="NCBI Taxonomy" id="570505"/>
    <lineage>
        <taxon>Bacteria</taxon>
        <taxon>Pseudomonadati</taxon>
        <taxon>Pseudomonadota</taxon>
        <taxon>Alphaproteobacteria</taxon>
        <taxon>Hyphomicrobiales</taxon>
        <taxon>Methylobacteriaceae</taxon>
        <taxon>Methylobacterium</taxon>
    </lineage>
</organism>
<accession>A0A679JA36</accession>
<gene>
    <name evidence="3" type="ORF">MBUL_03253</name>
</gene>
<dbReference type="InterPro" id="IPR025948">
    <property type="entry name" value="HTH-like_dom"/>
</dbReference>
<evidence type="ECO:0000259" key="2">
    <source>
        <dbReference type="Pfam" id="PF13276"/>
    </source>
</evidence>
<dbReference type="Pfam" id="PF13276">
    <property type="entry name" value="HTH_21"/>
    <property type="match status" value="1"/>
</dbReference>
<protein>
    <recommendedName>
        <fullName evidence="2">HTH-like domain-containing protein</fullName>
    </recommendedName>
</protein>
<dbReference type="EMBL" id="LR743504">
    <property type="protein sequence ID" value="CAA2105556.1"/>
    <property type="molecule type" value="Genomic_DNA"/>
</dbReference>
<evidence type="ECO:0000256" key="1">
    <source>
        <dbReference type="SAM" id="MobiDB-lite"/>
    </source>
</evidence>